<feature type="compositionally biased region" description="Polar residues" evidence="1">
    <location>
        <begin position="224"/>
        <end position="245"/>
    </location>
</feature>
<comment type="caution">
    <text evidence="2">The sequence shown here is derived from an EMBL/GenBank/DDBJ whole genome shotgun (WGS) entry which is preliminary data.</text>
</comment>
<name>A0AAW2JYY8_9LAMI</name>
<protein>
    <submittedName>
        <fullName evidence="2">Uncharacterized protein</fullName>
    </submittedName>
</protein>
<accession>A0AAW2JYY8</accession>
<gene>
    <name evidence="2" type="ORF">Scaly_3065400</name>
</gene>
<feature type="region of interest" description="Disordered" evidence="1">
    <location>
        <begin position="223"/>
        <end position="245"/>
    </location>
</feature>
<dbReference type="AlphaFoldDB" id="A0AAW2JYY8"/>
<reference evidence="2" key="2">
    <citation type="journal article" date="2024" name="Plant">
        <title>Genomic evolution and insights into agronomic trait innovations of Sesamum species.</title>
        <authorList>
            <person name="Miao H."/>
            <person name="Wang L."/>
            <person name="Qu L."/>
            <person name="Liu H."/>
            <person name="Sun Y."/>
            <person name="Le M."/>
            <person name="Wang Q."/>
            <person name="Wei S."/>
            <person name="Zheng Y."/>
            <person name="Lin W."/>
            <person name="Duan Y."/>
            <person name="Cao H."/>
            <person name="Xiong S."/>
            <person name="Wang X."/>
            <person name="Wei L."/>
            <person name="Li C."/>
            <person name="Ma Q."/>
            <person name="Ju M."/>
            <person name="Zhao R."/>
            <person name="Li G."/>
            <person name="Mu C."/>
            <person name="Tian Q."/>
            <person name="Mei H."/>
            <person name="Zhang T."/>
            <person name="Gao T."/>
            <person name="Zhang H."/>
        </authorList>
    </citation>
    <scope>NUCLEOTIDE SEQUENCE</scope>
    <source>
        <strain evidence="2">KEN8</strain>
    </source>
</reference>
<evidence type="ECO:0000313" key="2">
    <source>
        <dbReference type="EMBL" id="KAL0299912.1"/>
    </source>
</evidence>
<evidence type="ECO:0000256" key="1">
    <source>
        <dbReference type="SAM" id="MobiDB-lite"/>
    </source>
</evidence>
<sequence length="278" mass="30978">EKCLVGNPEAYAAFKIKLETLPENVDVIASHTQTDSRKEKSHPGGLLFTKFGSNQTALLDLAFPDNFGRLHDRSKETPKTMKQLSRLFPNKVTIQIPQVLKRLLAGVYAITLCIPPELHPRSGNALFEVKDCFQERSDLPLESPEPIKGRERRVQMVSKRNKSSFGCRKLDDDDLPEALDTGRFPVSVTTRRILNFMKLVGQYLQLVRGPTWLSPSSVEADITGGSNMSSQVQPKQEASTASSKNYTFRKGDRVKYVGSLPSGFSPTQTPIRCLMSPP</sequence>
<reference evidence="2" key="1">
    <citation type="submission" date="2020-06" db="EMBL/GenBank/DDBJ databases">
        <authorList>
            <person name="Li T."/>
            <person name="Hu X."/>
            <person name="Zhang T."/>
            <person name="Song X."/>
            <person name="Zhang H."/>
            <person name="Dai N."/>
            <person name="Sheng W."/>
            <person name="Hou X."/>
            <person name="Wei L."/>
        </authorList>
    </citation>
    <scope>NUCLEOTIDE SEQUENCE</scope>
    <source>
        <strain evidence="2">KEN8</strain>
        <tissue evidence="2">Leaf</tissue>
    </source>
</reference>
<dbReference type="EMBL" id="JACGWM010000756">
    <property type="protein sequence ID" value="KAL0299912.1"/>
    <property type="molecule type" value="Genomic_DNA"/>
</dbReference>
<organism evidence="2">
    <name type="scientific">Sesamum calycinum</name>
    <dbReference type="NCBI Taxonomy" id="2727403"/>
    <lineage>
        <taxon>Eukaryota</taxon>
        <taxon>Viridiplantae</taxon>
        <taxon>Streptophyta</taxon>
        <taxon>Embryophyta</taxon>
        <taxon>Tracheophyta</taxon>
        <taxon>Spermatophyta</taxon>
        <taxon>Magnoliopsida</taxon>
        <taxon>eudicotyledons</taxon>
        <taxon>Gunneridae</taxon>
        <taxon>Pentapetalae</taxon>
        <taxon>asterids</taxon>
        <taxon>lamiids</taxon>
        <taxon>Lamiales</taxon>
        <taxon>Pedaliaceae</taxon>
        <taxon>Sesamum</taxon>
    </lineage>
</organism>
<proteinExistence type="predicted"/>
<feature type="non-terminal residue" evidence="2">
    <location>
        <position position="1"/>
    </location>
</feature>